<dbReference type="AlphaFoldDB" id="A0A498BVA5"/>
<dbReference type="SUPFAM" id="SSF109755">
    <property type="entry name" value="PhoU-like"/>
    <property type="match status" value="1"/>
</dbReference>
<evidence type="ECO:0000313" key="10">
    <source>
        <dbReference type="Proteomes" id="UP000273158"/>
    </source>
</evidence>
<keyword evidence="4 7" id="KW-0813">Transport</keyword>
<evidence type="ECO:0000256" key="2">
    <source>
        <dbReference type="ARBA" id="ARBA00008107"/>
    </source>
</evidence>
<proteinExistence type="inferred from homology"/>
<dbReference type="Gene3D" id="1.20.58.220">
    <property type="entry name" value="Phosphate transport system protein phou homolog 2, domain 2"/>
    <property type="match status" value="1"/>
</dbReference>
<dbReference type="PANTHER" id="PTHR42930:SF3">
    <property type="entry name" value="PHOSPHATE-SPECIFIC TRANSPORT SYSTEM ACCESSORY PROTEIN PHOU"/>
    <property type="match status" value="1"/>
</dbReference>
<evidence type="ECO:0000259" key="8">
    <source>
        <dbReference type="Pfam" id="PF01895"/>
    </source>
</evidence>
<dbReference type="GO" id="GO:0045936">
    <property type="term" value="P:negative regulation of phosphate metabolic process"/>
    <property type="evidence" value="ECO:0007669"/>
    <property type="project" value="InterPro"/>
</dbReference>
<evidence type="ECO:0000256" key="4">
    <source>
        <dbReference type="ARBA" id="ARBA00022448"/>
    </source>
</evidence>
<comment type="subcellular location">
    <subcellularLocation>
        <location evidence="1 7">Cytoplasm</location>
    </subcellularLocation>
</comment>
<comment type="function">
    <text evidence="7">Plays a role in the regulation of phosphate uptake.</text>
</comment>
<evidence type="ECO:0000256" key="7">
    <source>
        <dbReference type="PIRNR" id="PIRNR003107"/>
    </source>
</evidence>
<dbReference type="EMBL" id="RCDB01000003">
    <property type="protein sequence ID" value="RLK47412.1"/>
    <property type="molecule type" value="Genomic_DNA"/>
</dbReference>
<comment type="caution">
    <text evidence="9">The sequence shown here is derived from an EMBL/GenBank/DDBJ whole genome shotgun (WGS) entry which is preliminary data.</text>
</comment>
<dbReference type="FunFam" id="1.20.58.220:FF:000004">
    <property type="entry name" value="Phosphate-specific transport system accessory protein PhoU"/>
    <property type="match status" value="1"/>
</dbReference>
<comment type="similarity">
    <text evidence="2 7">Belongs to the PhoU family.</text>
</comment>
<dbReference type="GO" id="GO:0005737">
    <property type="term" value="C:cytoplasm"/>
    <property type="evidence" value="ECO:0007669"/>
    <property type="project" value="UniProtKB-SubCell"/>
</dbReference>
<dbReference type="GO" id="GO:0030643">
    <property type="term" value="P:intracellular phosphate ion homeostasis"/>
    <property type="evidence" value="ECO:0007669"/>
    <property type="project" value="InterPro"/>
</dbReference>
<sequence length="229" mass="25328">MREVFHQSLEDVQARLVEIAELVTVAMEGATRAFGTSDVALAEEIIEADAVIDTKAAEIDELAIQILARQQPVARDLRIVVAALRVSASLERMGDIAEHIAQFTRMRFPERAIPKGLKSTFTKMGELDVEAARKLTELLRTEDLSLVEELRALEEQLDDLHISVFEKVLSENWQGEAAATVDATLASRYLERFADHAVSVAKKVAYLATGEWSTATDEIPVITPAITRD</sequence>
<accession>A0A498BVA5</accession>
<dbReference type="PANTHER" id="PTHR42930">
    <property type="entry name" value="PHOSPHATE-SPECIFIC TRANSPORT SYSTEM ACCESSORY PROTEIN PHOU"/>
    <property type="match status" value="1"/>
</dbReference>
<keyword evidence="6 7" id="KW-0592">Phosphate transport</keyword>
<reference evidence="9 10" key="1">
    <citation type="journal article" date="2015" name="Stand. Genomic Sci.">
        <title>Genomic Encyclopedia of Bacterial and Archaeal Type Strains, Phase III: the genomes of soil and plant-associated and newly described type strains.</title>
        <authorList>
            <person name="Whitman W.B."/>
            <person name="Woyke T."/>
            <person name="Klenk H.P."/>
            <person name="Zhou Y."/>
            <person name="Lilburn T.G."/>
            <person name="Beck B.J."/>
            <person name="De Vos P."/>
            <person name="Vandamme P."/>
            <person name="Eisen J.A."/>
            <person name="Garrity G."/>
            <person name="Hugenholtz P."/>
            <person name="Kyrpides N.C."/>
        </authorList>
    </citation>
    <scope>NUCLEOTIDE SEQUENCE [LARGE SCALE GENOMIC DNA]</scope>
    <source>
        <strain evidence="9 10">S2T63</strain>
    </source>
</reference>
<evidence type="ECO:0000256" key="6">
    <source>
        <dbReference type="ARBA" id="ARBA00022592"/>
    </source>
</evidence>
<comment type="subunit">
    <text evidence="3 7">Homodimer.</text>
</comment>
<evidence type="ECO:0000313" key="9">
    <source>
        <dbReference type="EMBL" id="RLK47412.1"/>
    </source>
</evidence>
<feature type="domain" description="PhoU" evidence="8">
    <location>
        <begin position="17"/>
        <end position="103"/>
    </location>
</feature>
<dbReference type="InterPro" id="IPR038078">
    <property type="entry name" value="PhoU-like_sf"/>
</dbReference>
<gene>
    <name evidence="9" type="ORF">C7474_1991</name>
</gene>
<evidence type="ECO:0000256" key="3">
    <source>
        <dbReference type="ARBA" id="ARBA00011738"/>
    </source>
</evidence>
<feature type="domain" description="PhoU" evidence="8">
    <location>
        <begin position="122"/>
        <end position="204"/>
    </location>
</feature>
<dbReference type="InterPro" id="IPR026022">
    <property type="entry name" value="PhoU_dom"/>
</dbReference>
<dbReference type="RefSeq" id="WP_121059566.1">
    <property type="nucleotide sequence ID" value="NZ_RCDB01000003.1"/>
</dbReference>
<dbReference type="Pfam" id="PF01895">
    <property type="entry name" value="PhoU"/>
    <property type="match status" value="2"/>
</dbReference>
<dbReference type="NCBIfam" id="TIGR02135">
    <property type="entry name" value="phoU_full"/>
    <property type="match status" value="1"/>
</dbReference>
<dbReference type="GO" id="GO:0006817">
    <property type="term" value="P:phosphate ion transport"/>
    <property type="evidence" value="ECO:0007669"/>
    <property type="project" value="UniProtKB-KW"/>
</dbReference>
<evidence type="ECO:0000256" key="1">
    <source>
        <dbReference type="ARBA" id="ARBA00004496"/>
    </source>
</evidence>
<dbReference type="Proteomes" id="UP000273158">
    <property type="component" value="Unassembled WGS sequence"/>
</dbReference>
<organism evidence="9 10">
    <name type="scientific">Microbacterium telephonicum</name>
    <dbReference type="NCBI Taxonomy" id="1714841"/>
    <lineage>
        <taxon>Bacteria</taxon>
        <taxon>Bacillati</taxon>
        <taxon>Actinomycetota</taxon>
        <taxon>Actinomycetes</taxon>
        <taxon>Micrococcales</taxon>
        <taxon>Microbacteriaceae</taxon>
        <taxon>Microbacterium</taxon>
    </lineage>
</organism>
<name>A0A498BVA5_9MICO</name>
<keyword evidence="10" id="KW-1185">Reference proteome</keyword>
<dbReference type="PIRSF" id="PIRSF003107">
    <property type="entry name" value="PhoU"/>
    <property type="match status" value="1"/>
</dbReference>
<keyword evidence="5 7" id="KW-0963">Cytoplasm</keyword>
<evidence type="ECO:0000256" key="5">
    <source>
        <dbReference type="ARBA" id="ARBA00022490"/>
    </source>
</evidence>
<dbReference type="InterPro" id="IPR028366">
    <property type="entry name" value="PhoU"/>
</dbReference>
<dbReference type="OrthoDB" id="9814256at2"/>
<protein>
    <recommendedName>
        <fullName evidence="7">Phosphate-specific transport system accessory protein PhoU</fullName>
    </recommendedName>
</protein>